<evidence type="ECO:0000256" key="1">
    <source>
        <dbReference type="SAM" id="MobiDB-lite"/>
    </source>
</evidence>
<dbReference type="RefSeq" id="WP_218930234.1">
    <property type="nucleotide sequence ID" value="NZ_JACAOA010000003.1"/>
</dbReference>
<name>A0A839A2T6_9LACT</name>
<dbReference type="AlphaFoldDB" id="A0A839A2T6"/>
<feature type="compositionally biased region" description="Polar residues" evidence="1">
    <location>
        <begin position="36"/>
        <end position="47"/>
    </location>
</feature>
<evidence type="ECO:0000313" key="3">
    <source>
        <dbReference type="Proteomes" id="UP000571018"/>
    </source>
</evidence>
<protein>
    <submittedName>
        <fullName evidence="2">Uncharacterized protein</fullName>
    </submittedName>
</protein>
<comment type="caution">
    <text evidence="2">The sequence shown here is derived from an EMBL/GenBank/DDBJ whole genome shotgun (WGS) entry which is preliminary data.</text>
</comment>
<proteinExistence type="predicted"/>
<feature type="compositionally biased region" description="Basic and acidic residues" evidence="1">
    <location>
        <begin position="23"/>
        <end position="35"/>
    </location>
</feature>
<dbReference type="Proteomes" id="UP000571018">
    <property type="component" value="Unassembled WGS sequence"/>
</dbReference>
<sequence length="75" mass="8348">MTAISKKTNLITANVESVNTNQSEKETGLAVRKNETIFSNTSNSPTSGRAKANHLPYRLKHDPPLWRLLTKVQTV</sequence>
<accession>A0A839A2T6</accession>
<reference evidence="2 3" key="1">
    <citation type="submission" date="2020-06" db="EMBL/GenBank/DDBJ databases">
        <title>Reclassification of Facklamia ignava, Facklamia soureckii and Facklami tabacinasalis as Falseniella iganva gen. nov., comb. nov., Hutsoniella ignava gen. nov., comb. nov., and Ruoffia tabacinasalis gen. nov., comb. nov and description of Ruoffia haltotolerans sp. nov., isolated from hypersaline Inland Sea of Qatar.</title>
        <authorList>
            <person name="Fotedar R."/>
            <person name="Sankaranarayanan K."/>
            <person name="Lawson P."/>
            <person name="Caldwell M."/>
            <person name="Zeyara A."/>
            <person name="Al Malki A."/>
            <person name="Ali M."/>
        </authorList>
    </citation>
    <scope>NUCLEOTIDE SEQUENCE [LARGE SCALE GENOMIC DNA]</scope>
    <source>
        <strain evidence="2 3">INB8</strain>
    </source>
</reference>
<keyword evidence="3" id="KW-1185">Reference proteome</keyword>
<feature type="region of interest" description="Disordered" evidence="1">
    <location>
        <begin position="18"/>
        <end position="56"/>
    </location>
</feature>
<dbReference type="EMBL" id="JACAOA010000003">
    <property type="protein sequence ID" value="MBA5728506.1"/>
    <property type="molecule type" value="Genomic_DNA"/>
</dbReference>
<gene>
    <name evidence="2" type="ORF">HW423_01730</name>
</gene>
<evidence type="ECO:0000313" key="2">
    <source>
        <dbReference type="EMBL" id="MBA5728506.1"/>
    </source>
</evidence>
<organism evidence="2 3">
    <name type="scientific">Ruoffia halotolerans</name>
    <dbReference type="NCBI Taxonomy" id="2748684"/>
    <lineage>
        <taxon>Bacteria</taxon>
        <taxon>Bacillati</taxon>
        <taxon>Bacillota</taxon>
        <taxon>Bacilli</taxon>
        <taxon>Lactobacillales</taxon>
        <taxon>Aerococcaceae</taxon>
        <taxon>Ruoffia</taxon>
    </lineage>
</organism>